<dbReference type="Proteomes" id="UP000010384">
    <property type="component" value="Chromosome"/>
</dbReference>
<protein>
    <submittedName>
        <fullName evidence="2">Uncharacterized protein</fullName>
    </submittedName>
</protein>
<dbReference type="KEGG" id="cthe:Chro_4811"/>
<evidence type="ECO:0000313" key="2">
    <source>
        <dbReference type="EMBL" id="AFY90191.1"/>
    </source>
</evidence>
<dbReference type="EMBL" id="CP003597">
    <property type="protein sequence ID" value="AFY90191.1"/>
    <property type="molecule type" value="Genomic_DNA"/>
</dbReference>
<organism evidence="2 3">
    <name type="scientific">Chroococcidiopsis thermalis (strain PCC 7203)</name>
    <dbReference type="NCBI Taxonomy" id="251229"/>
    <lineage>
        <taxon>Bacteria</taxon>
        <taxon>Bacillati</taxon>
        <taxon>Cyanobacteriota</taxon>
        <taxon>Cyanophyceae</taxon>
        <taxon>Chroococcidiopsidales</taxon>
        <taxon>Chroococcidiopsidaceae</taxon>
        <taxon>Chroococcidiopsis</taxon>
    </lineage>
</organism>
<feature type="transmembrane region" description="Helical" evidence="1">
    <location>
        <begin position="20"/>
        <end position="44"/>
    </location>
</feature>
<keyword evidence="1" id="KW-0472">Membrane</keyword>
<accession>K9U6Y9</accession>
<keyword evidence="1" id="KW-1133">Transmembrane helix</keyword>
<evidence type="ECO:0000256" key="1">
    <source>
        <dbReference type="SAM" id="Phobius"/>
    </source>
</evidence>
<name>K9U6Y9_CHRTP</name>
<keyword evidence="1" id="KW-0812">Transmembrane</keyword>
<dbReference type="AlphaFoldDB" id="K9U6Y9"/>
<dbReference type="HOGENOM" id="CLU_2877650_0_0_3"/>
<proteinExistence type="predicted"/>
<sequence>MSFPPIPLYNRTRTTYQATFFTVYLTFSCVSSPFFALKASFLVFNVTITSSKNTEDGNDNFLF</sequence>
<gene>
    <name evidence="2" type="ORF">Chro_4811</name>
</gene>
<dbReference type="InParanoid" id="K9U6Y9"/>
<evidence type="ECO:0000313" key="3">
    <source>
        <dbReference type="Proteomes" id="UP000010384"/>
    </source>
</evidence>
<reference evidence="2 3" key="1">
    <citation type="submission" date="2012-06" db="EMBL/GenBank/DDBJ databases">
        <title>Finished chromosome of genome of Chroococcidiopsis thermalis PCC 7203.</title>
        <authorList>
            <consortium name="US DOE Joint Genome Institute"/>
            <person name="Gugger M."/>
            <person name="Coursin T."/>
            <person name="Rippka R."/>
            <person name="Tandeau De Marsac N."/>
            <person name="Huntemann M."/>
            <person name="Wei C.-L."/>
            <person name="Han J."/>
            <person name="Detter J.C."/>
            <person name="Han C."/>
            <person name="Tapia R."/>
            <person name="Davenport K."/>
            <person name="Daligault H."/>
            <person name="Erkkila T."/>
            <person name="Gu W."/>
            <person name="Munk A.C.C."/>
            <person name="Teshima H."/>
            <person name="Xu Y."/>
            <person name="Chain P."/>
            <person name="Chen A."/>
            <person name="Krypides N."/>
            <person name="Mavromatis K."/>
            <person name="Markowitz V."/>
            <person name="Szeto E."/>
            <person name="Ivanova N."/>
            <person name="Mikhailova N."/>
            <person name="Ovchinnikova G."/>
            <person name="Pagani I."/>
            <person name="Pati A."/>
            <person name="Goodwin L."/>
            <person name="Peters L."/>
            <person name="Pitluck S."/>
            <person name="Woyke T."/>
            <person name="Kerfeld C."/>
        </authorList>
    </citation>
    <scope>NUCLEOTIDE SEQUENCE [LARGE SCALE GENOMIC DNA]</scope>
    <source>
        <strain evidence="2 3">PCC 7203</strain>
    </source>
</reference>
<keyword evidence="3" id="KW-1185">Reference proteome</keyword>